<evidence type="ECO:0000256" key="1">
    <source>
        <dbReference type="SAM" id="MobiDB-lite"/>
    </source>
</evidence>
<dbReference type="Proteomes" id="UP001054837">
    <property type="component" value="Unassembled WGS sequence"/>
</dbReference>
<dbReference type="EMBL" id="BPLQ01012806">
    <property type="protein sequence ID" value="GIY67968.1"/>
    <property type="molecule type" value="Genomic_DNA"/>
</dbReference>
<name>A0AAV4VEI8_9ARAC</name>
<feature type="compositionally biased region" description="Basic and acidic residues" evidence="1">
    <location>
        <begin position="40"/>
        <end position="54"/>
    </location>
</feature>
<gene>
    <name evidence="2" type="ORF">CDAR_243671</name>
</gene>
<comment type="caution">
    <text evidence="2">The sequence shown here is derived from an EMBL/GenBank/DDBJ whole genome shotgun (WGS) entry which is preliminary data.</text>
</comment>
<reference evidence="2 3" key="1">
    <citation type="submission" date="2021-06" db="EMBL/GenBank/DDBJ databases">
        <title>Caerostris darwini draft genome.</title>
        <authorList>
            <person name="Kono N."/>
            <person name="Arakawa K."/>
        </authorList>
    </citation>
    <scope>NUCLEOTIDE SEQUENCE [LARGE SCALE GENOMIC DNA]</scope>
</reference>
<dbReference type="AlphaFoldDB" id="A0AAV4VEI8"/>
<feature type="region of interest" description="Disordered" evidence="1">
    <location>
        <begin position="1"/>
        <end position="60"/>
    </location>
</feature>
<proteinExistence type="predicted"/>
<keyword evidence="3" id="KW-1185">Reference proteome</keyword>
<evidence type="ECO:0000313" key="2">
    <source>
        <dbReference type="EMBL" id="GIY67968.1"/>
    </source>
</evidence>
<accession>A0AAV4VEI8</accession>
<organism evidence="2 3">
    <name type="scientific">Caerostris darwini</name>
    <dbReference type="NCBI Taxonomy" id="1538125"/>
    <lineage>
        <taxon>Eukaryota</taxon>
        <taxon>Metazoa</taxon>
        <taxon>Ecdysozoa</taxon>
        <taxon>Arthropoda</taxon>
        <taxon>Chelicerata</taxon>
        <taxon>Arachnida</taxon>
        <taxon>Araneae</taxon>
        <taxon>Araneomorphae</taxon>
        <taxon>Entelegynae</taxon>
        <taxon>Araneoidea</taxon>
        <taxon>Araneidae</taxon>
        <taxon>Caerostris</taxon>
    </lineage>
</organism>
<feature type="compositionally biased region" description="Polar residues" evidence="1">
    <location>
        <begin position="1"/>
        <end position="16"/>
    </location>
</feature>
<protein>
    <submittedName>
        <fullName evidence="2">Uncharacterized protein</fullName>
    </submittedName>
</protein>
<evidence type="ECO:0000313" key="3">
    <source>
        <dbReference type="Proteomes" id="UP001054837"/>
    </source>
</evidence>
<sequence>MTKASSFTQSDPCASSRSDRNHGLPSQLSTPRRRAPPQLRRSEAEEVPAEERRPGARRRAQALLDPVVVVVRLLRAPSRQLDMCYDLQLFVPQGE</sequence>